<protein>
    <recommendedName>
        <fullName evidence="1">2,4-diaminopentanoate dehydrogenase C-terminal domain-containing protein</fullName>
    </recommendedName>
</protein>
<sequence length="358" mass="38320">MSRRVVQWATGTVGALCLEEIIRSPDLDLVGVYVYSEDKVGRDAGELVGAPTTGVLATNDRKQILALDAECVVYAPLAPSLEQLDDDVTALLSSGKNVITTAGYFAPESRGKEVVQRLEDACRRGQASLLGTGIEPGFMFDRVAPTITSMCTDIDYIRLVEICDAELHPAAMLLKDALGIGKHPEEVTADTPYGQYWAAFFSEMVTAVARALNVTLDSIETGLATAVASRDLDIAIGHVPAGTVVGNLHTATGIVNGHALIRAEIYWFVERGVDGWPVPDHRYRWIVEIEGRPAVRNVLDPLPSLTSAGPAIDPAYVGTMATVVNAIPDVCAAQPGILHAPIFAPWRYLVASKESTNA</sequence>
<organism evidence="2 3">
    <name type="scientific">Haloechinothrix alba</name>
    <dbReference type="NCBI Taxonomy" id="664784"/>
    <lineage>
        <taxon>Bacteria</taxon>
        <taxon>Bacillati</taxon>
        <taxon>Actinomycetota</taxon>
        <taxon>Actinomycetes</taxon>
        <taxon>Pseudonocardiales</taxon>
        <taxon>Pseudonocardiaceae</taxon>
        <taxon>Haloechinothrix</taxon>
    </lineage>
</organism>
<dbReference type="EMBL" id="FZNW01000034">
    <property type="protein sequence ID" value="SNR92456.1"/>
    <property type="molecule type" value="Genomic_DNA"/>
</dbReference>
<evidence type="ECO:0000259" key="1">
    <source>
        <dbReference type="Pfam" id="PF19328"/>
    </source>
</evidence>
<dbReference type="Gene3D" id="3.40.50.720">
    <property type="entry name" value="NAD(P)-binding Rossmann-like Domain"/>
    <property type="match status" value="1"/>
</dbReference>
<feature type="domain" description="2,4-diaminopentanoate dehydrogenase C-terminal" evidence="1">
    <location>
        <begin position="138"/>
        <end position="338"/>
    </location>
</feature>
<name>A0A239A9W8_9PSEU</name>
<dbReference type="InterPro" id="IPR045760">
    <property type="entry name" value="DAP_DH_C"/>
</dbReference>
<dbReference type="InterPro" id="IPR036291">
    <property type="entry name" value="NAD(P)-bd_dom_sf"/>
</dbReference>
<dbReference type="Proteomes" id="UP000198348">
    <property type="component" value="Unassembled WGS sequence"/>
</dbReference>
<accession>A0A239A9W8</accession>
<dbReference type="SUPFAM" id="SSF51735">
    <property type="entry name" value="NAD(P)-binding Rossmann-fold domains"/>
    <property type="match status" value="1"/>
</dbReference>
<keyword evidence="3" id="KW-1185">Reference proteome</keyword>
<reference evidence="3" key="1">
    <citation type="submission" date="2017-06" db="EMBL/GenBank/DDBJ databases">
        <authorList>
            <person name="Varghese N."/>
            <person name="Submissions S."/>
        </authorList>
    </citation>
    <scope>NUCLEOTIDE SEQUENCE [LARGE SCALE GENOMIC DNA]</scope>
    <source>
        <strain evidence="3">DSM 45207</strain>
    </source>
</reference>
<evidence type="ECO:0000313" key="3">
    <source>
        <dbReference type="Proteomes" id="UP000198348"/>
    </source>
</evidence>
<dbReference type="Pfam" id="PF19328">
    <property type="entry name" value="DAP_DH_C"/>
    <property type="match status" value="1"/>
</dbReference>
<dbReference type="RefSeq" id="WP_176440069.1">
    <property type="nucleotide sequence ID" value="NZ_FZNW01000034.1"/>
</dbReference>
<dbReference type="AlphaFoldDB" id="A0A239A9W8"/>
<gene>
    <name evidence="2" type="ORF">SAMN06265360_13414</name>
</gene>
<evidence type="ECO:0000313" key="2">
    <source>
        <dbReference type="EMBL" id="SNR92456.1"/>
    </source>
</evidence>
<proteinExistence type="predicted"/>
<dbReference type="CDD" id="cd24146">
    <property type="entry name" value="nat-AmDH_N_like"/>
    <property type="match status" value="1"/>
</dbReference>